<name>A0ABS7IXZ4_9SPHN</name>
<reference evidence="1 2" key="1">
    <citation type="submission" date="2021-08" db="EMBL/GenBank/DDBJ databases">
        <title>Comparative Genomics Analysis of the Genus Qipengyuania Reveals Extensive Genetic Diversity and Metabolic Versatility, Including the Description of Fifteen Novel Species.</title>
        <authorList>
            <person name="Liu Y."/>
        </authorList>
    </citation>
    <scope>NUCLEOTIDE SEQUENCE [LARGE SCALE GENOMIC DNA]</scope>
    <source>
        <strain evidence="1 2">1NDH17</strain>
    </source>
</reference>
<comment type="caution">
    <text evidence="1">The sequence shown here is derived from an EMBL/GenBank/DDBJ whole genome shotgun (WGS) entry which is preliminary data.</text>
</comment>
<sequence>MFKKLLLGTAIVVGLIYGSGNDFGTIKRQITSTSNEGARGFTAGGNHDWGDESGY</sequence>
<organism evidence="1 2">
    <name type="scientific">Qipengyuania polymorpha</name>
    <dbReference type="NCBI Taxonomy" id="2867234"/>
    <lineage>
        <taxon>Bacteria</taxon>
        <taxon>Pseudomonadati</taxon>
        <taxon>Pseudomonadota</taxon>
        <taxon>Alphaproteobacteria</taxon>
        <taxon>Sphingomonadales</taxon>
        <taxon>Erythrobacteraceae</taxon>
        <taxon>Qipengyuania</taxon>
    </lineage>
</organism>
<protein>
    <recommendedName>
        <fullName evidence="3">Phr family secreted Rap phosphatase inhibitor</fullName>
    </recommendedName>
</protein>
<evidence type="ECO:0008006" key="3">
    <source>
        <dbReference type="Google" id="ProtNLM"/>
    </source>
</evidence>
<dbReference type="EMBL" id="JAIGNK010000003">
    <property type="protein sequence ID" value="MBX7458431.1"/>
    <property type="molecule type" value="Genomic_DNA"/>
</dbReference>
<evidence type="ECO:0000313" key="1">
    <source>
        <dbReference type="EMBL" id="MBX7458431.1"/>
    </source>
</evidence>
<gene>
    <name evidence="1" type="ORF">K3152_09255</name>
</gene>
<accession>A0ABS7IXZ4</accession>
<keyword evidence="2" id="KW-1185">Reference proteome</keyword>
<proteinExistence type="predicted"/>
<dbReference type="RefSeq" id="WP_221573846.1">
    <property type="nucleotide sequence ID" value="NZ_JAIGNK010000003.1"/>
</dbReference>
<dbReference type="Proteomes" id="UP000783253">
    <property type="component" value="Unassembled WGS sequence"/>
</dbReference>
<evidence type="ECO:0000313" key="2">
    <source>
        <dbReference type="Proteomes" id="UP000783253"/>
    </source>
</evidence>